<evidence type="ECO:0000256" key="10">
    <source>
        <dbReference type="RuleBase" id="RU003476"/>
    </source>
</evidence>
<dbReference type="InterPro" id="IPR015376">
    <property type="entry name" value="Znr_NADH_PPase"/>
</dbReference>
<dbReference type="PANTHER" id="PTHR42904:SF6">
    <property type="entry name" value="NAD-CAPPED RNA HYDROLASE NUDT12"/>
    <property type="match status" value="1"/>
</dbReference>
<dbReference type="InterPro" id="IPR000086">
    <property type="entry name" value="NUDIX_hydrolase_dom"/>
</dbReference>
<keyword evidence="8" id="KW-0520">NAD</keyword>
<dbReference type="InterPro" id="IPR020476">
    <property type="entry name" value="Nudix_hydrolase"/>
</dbReference>
<dbReference type="PRINTS" id="PR00502">
    <property type="entry name" value="NUDIXFAMILY"/>
</dbReference>
<dbReference type="Pfam" id="PF00293">
    <property type="entry name" value="NUDIX"/>
    <property type="match status" value="1"/>
</dbReference>
<reference evidence="13" key="1">
    <citation type="submission" date="2016-02" db="EMBL/GenBank/DDBJ databases">
        <authorList>
            <person name="Holder M.E."/>
            <person name="Ajami N.J."/>
            <person name="Petrosino J.F."/>
        </authorList>
    </citation>
    <scope>NUCLEOTIDE SEQUENCE [LARGE SCALE GENOMIC DNA]</scope>
    <source>
        <strain evidence="13">DSM 12838</strain>
    </source>
</reference>
<dbReference type="GO" id="GO:0035529">
    <property type="term" value="F:NADH pyrophosphatase activity"/>
    <property type="evidence" value="ECO:0007669"/>
    <property type="project" value="TreeGrafter"/>
</dbReference>
<comment type="catalytic activity">
    <reaction evidence="9">
        <text>a 5'-end NAD(+)-phospho-ribonucleoside in mRNA + H2O = a 5'-end phospho-adenosine-phospho-ribonucleoside in mRNA + beta-nicotinamide D-ribonucleotide + 2 H(+)</text>
        <dbReference type="Rhea" id="RHEA:60876"/>
        <dbReference type="Rhea" id="RHEA-COMP:15698"/>
        <dbReference type="Rhea" id="RHEA-COMP:15719"/>
        <dbReference type="ChEBI" id="CHEBI:14649"/>
        <dbReference type="ChEBI" id="CHEBI:15377"/>
        <dbReference type="ChEBI" id="CHEBI:15378"/>
        <dbReference type="ChEBI" id="CHEBI:144029"/>
        <dbReference type="ChEBI" id="CHEBI:144051"/>
    </reaction>
    <physiologicalReaction direction="left-to-right" evidence="9">
        <dbReference type="Rhea" id="RHEA:60877"/>
    </physiologicalReaction>
</comment>
<dbReference type="InterPro" id="IPR015375">
    <property type="entry name" value="NADH_PPase-like_N"/>
</dbReference>
<dbReference type="EC" id="3.6.1.22" evidence="4"/>
<dbReference type="GO" id="GO:0005829">
    <property type="term" value="C:cytosol"/>
    <property type="evidence" value="ECO:0007669"/>
    <property type="project" value="TreeGrafter"/>
</dbReference>
<dbReference type="Proteomes" id="UP000063964">
    <property type="component" value="Chromosome"/>
</dbReference>
<dbReference type="NCBIfam" id="NF001299">
    <property type="entry name" value="PRK00241.1"/>
    <property type="match status" value="1"/>
</dbReference>
<keyword evidence="5" id="KW-0479">Metal-binding</keyword>
<evidence type="ECO:0000256" key="2">
    <source>
        <dbReference type="ARBA" id="ARBA00001947"/>
    </source>
</evidence>
<feature type="domain" description="Nudix hydrolase" evidence="11">
    <location>
        <begin position="136"/>
        <end position="265"/>
    </location>
</feature>
<dbReference type="Pfam" id="PF09297">
    <property type="entry name" value="Zn_ribbon_NUD"/>
    <property type="match status" value="1"/>
</dbReference>
<evidence type="ECO:0000256" key="4">
    <source>
        <dbReference type="ARBA" id="ARBA00012381"/>
    </source>
</evidence>
<dbReference type="EMBL" id="CP014230">
    <property type="protein sequence ID" value="AMD93781.1"/>
    <property type="molecule type" value="Genomic_DNA"/>
</dbReference>
<evidence type="ECO:0000256" key="9">
    <source>
        <dbReference type="ARBA" id="ARBA00023679"/>
    </source>
</evidence>
<comment type="cofactor">
    <cofactor evidence="2">
        <name>Zn(2+)</name>
        <dbReference type="ChEBI" id="CHEBI:29105"/>
    </cofactor>
</comment>
<dbReference type="InterPro" id="IPR015797">
    <property type="entry name" value="NUDIX_hydrolase-like_dom_sf"/>
</dbReference>
<comment type="cofactor">
    <cofactor evidence="1">
        <name>Mg(2+)</name>
        <dbReference type="ChEBI" id="CHEBI:18420"/>
    </cofactor>
</comment>
<dbReference type="GO" id="GO:0006742">
    <property type="term" value="P:NADP+ catabolic process"/>
    <property type="evidence" value="ECO:0007669"/>
    <property type="project" value="TreeGrafter"/>
</dbReference>
<evidence type="ECO:0000256" key="7">
    <source>
        <dbReference type="ARBA" id="ARBA00022842"/>
    </source>
</evidence>
<organism evidence="12 13">
    <name type="scientific">Desulfomicrobium orale DSM 12838</name>
    <dbReference type="NCBI Taxonomy" id="888061"/>
    <lineage>
        <taxon>Bacteria</taxon>
        <taxon>Pseudomonadati</taxon>
        <taxon>Thermodesulfobacteriota</taxon>
        <taxon>Desulfovibrionia</taxon>
        <taxon>Desulfovibrionales</taxon>
        <taxon>Desulfomicrobiaceae</taxon>
        <taxon>Desulfomicrobium</taxon>
    </lineage>
</organism>
<dbReference type="PROSITE" id="PS51462">
    <property type="entry name" value="NUDIX"/>
    <property type="match status" value="1"/>
</dbReference>
<evidence type="ECO:0000313" key="13">
    <source>
        <dbReference type="Proteomes" id="UP000063964"/>
    </source>
</evidence>
<accession>A0A120KNC7</accession>
<dbReference type="GO" id="GO:0046872">
    <property type="term" value="F:metal ion binding"/>
    <property type="evidence" value="ECO:0007669"/>
    <property type="project" value="UniProtKB-KW"/>
</dbReference>
<dbReference type="PROSITE" id="PS00893">
    <property type="entry name" value="NUDIX_BOX"/>
    <property type="match status" value="1"/>
</dbReference>
<dbReference type="AlphaFoldDB" id="A0A120KNC7"/>
<sequence>MQAGLCVVVRGDDILFDPAGDGPLLLNHQMLLDCAADSRPLFLGHDGETGYFVLDLAQLPESSSLCLSTLGVFAALRRCAAILPAQTAALLGYARAVSGWHARSRFCPGCGHPTRPRVNAQGRVCSNPGCGREHFPRVDPAVIVLVHDGDRCLLGRQSAWKPRVYSALAGYVEPGESAEDAVAREIREEAGIEVDSVRYHSSQPWPFSGALMLGFHARAASTRITLGDRELEDAGWFSRRDIITSVQSGELCLPAGETIARRLLDAWLPDADGIFPAL</sequence>
<dbReference type="SUPFAM" id="SSF55811">
    <property type="entry name" value="Nudix"/>
    <property type="match status" value="1"/>
</dbReference>
<keyword evidence="6 10" id="KW-0378">Hydrolase</keyword>
<dbReference type="InterPro" id="IPR049734">
    <property type="entry name" value="NudC-like_C"/>
</dbReference>
<evidence type="ECO:0000313" key="12">
    <source>
        <dbReference type="EMBL" id="AMD93781.1"/>
    </source>
</evidence>
<dbReference type="Pfam" id="PF09296">
    <property type="entry name" value="NUDIX-like"/>
    <property type="match status" value="1"/>
</dbReference>
<evidence type="ECO:0000256" key="1">
    <source>
        <dbReference type="ARBA" id="ARBA00001946"/>
    </source>
</evidence>
<evidence type="ECO:0000256" key="5">
    <source>
        <dbReference type="ARBA" id="ARBA00022723"/>
    </source>
</evidence>
<keyword evidence="13" id="KW-1185">Reference proteome</keyword>
<dbReference type="CDD" id="cd03429">
    <property type="entry name" value="NUDIX_NADH_pyrophosphatase_Nudt13"/>
    <property type="match status" value="1"/>
</dbReference>
<proteinExistence type="inferred from homology"/>
<evidence type="ECO:0000256" key="3">
    <source>
        <dbReference type="ARBA" id="ARBA00009595"/>
    </source>
</evidence>
<gene>
    <name evidence="12" type="ORF">AXF15_12175</name>
</gene>
<dbReference type="Gene3D" id="3.90.79.20">
    <property type="match status" value="1"/>
</dbReference>
<name>A0A120KNC7_9BACT</name>
<dbReference type="Gene3D" id="3.90.79.10">
    <property type="entry name" value="Nucleoside Triphosphate Pyrophosphohydrolase"/>
    <property type="match status" value="1"/>
</dbReference>
<evidence type="ECO:0000259" key="11">
    <source>
        <dbReference type="PROSITE" id="PS51462"/>
    </source>
</evidence>
<comment type="similarity">
    <text evidence="3">Belongs to the Nudix hydrolase family. NudC subfamily.</text>
</comment>
<dbReference type="InterPro" id="IPR050241">
    <property type="entry name" value="NAD-cap_RNA_hydrolase_NudC"/>
</dbReference>
<dbReference type="GO" id="GO:0019677">
    <property type="term" value="P:NAD+ catabolic process"/>
    <property type="evidence" value="ECO:0007669"/>
    <property type="project" value="TreeGrafter"/>
</dbReference>
<dbReference type="PANTHER" id="PTHR42904">
    <property type="entry name" value="NUDIX HYDROLASE, NUDC SUBFAMILY"/>
    <property type="match status" value="1"/>
</dbReference>
<dbReference type="KEGG" id="doa:AXF15_12175"/>
<keyword evidence="7" id="KW-0460">Magnesium</keyword>
<protein>
    <recommendedName>
        <fullName evidence="4">NAD(+) diphosphatase</fullName>
        <ecNumber evidence="4">3.6.1.22</ecNumber>
    </recommendedName>
</protein>
<evidence type="ECO:0000256" key="6">
    <source>
        <dbReference type="ARBA" id="ARBA00022801"/>
    </source>
</evidence>
<evidence type="ECO:0000256" key="8">
    <source>
        <dbReference type="ARBA" id="ARBA00023027"/>
    </source>
</evidence>
<dbReference type="InterPro" id="IPR020084">
    <property type="entry name" value="NUDIX_hydrolase_CS"/>
</dbReference>
<dbReference type="STRING" id="888061.AXF15_12175"/>